<evidence type="ECO:0000256" key="2">
    <source>
        <dbReference type="SAM" id="Phobius"/>
    </source>
</evidence>
<dbReference type="Proteomes" id="UP001498771">
    <property type="component" value="Unassembled WGS sequence"/>
</dbReference>
<feature type="compositionally biased region" description="Basic and acidic residues" evidence="1">
    <location>
        <begin position="71"/>
        <end position="85"/>
    </location>
</feature>
<sequence>MGFSLIVAYTVYMVVLFTVSWCTAQLLVLNTERMTTVYFFFFLGFTIRYRSARVLLSCLLLNSNPVTAKTDLLEKDGQHRQERQNSKSTRGNGAAGARIGKNALRILLNTKSCPRVMWDSATISQWSPYPLRPDLNQRQPEGNPRIDGLSAWSHDPPVLSPRALWPQSPSSARRSVARTLVNSVATGPVQRHGLPARVFQRRDNLDVLNPLSNLAKEESHQIDRPGHQHP</sequence>
<evidence type="ECO:0000313" key="3">
    <source>
        <dbReference type="EMBL" id="KAK7202646.1"/>
    </source>
</evidence>
<dbReference type="GeneID" id="90041117"/>
<proteinExistence type="predicted"/>
<keyword evidence="4" id="KW-1185">Reference proteome</keyword>
<feature type="transmembrane region" description="Helical" evidence="2">
    <location>
        <begin position="6"/>
        <end position="29"/>
    </location>
</feature>
<feature type="region of interest" description="Disordered" evidence="1">
    <location>
        <begin position="71"/>
        <end position="95"/>
    </location>
</feature>
<reference evidence="3 4" key="1">
    <citation type="submission" date="2024-03" db="EMBL/GenBank/DDBJ databases">
        <title>Genome-scale model development and genomic sequencing of the oleaginous clade Lipomyces.</title>
        <authorList>
            <consortium name="Lawrence Berkeley National Laboratory"/>
            <person name="Czajka J.J."/>
            <person name="Han Y."/>
            <person name="Kim J."/>
            <person name="Mondo S.J."/>
            <person name="Hofstad B.A."/>
            <person name="Robles A."/>
            <person name="Haridas S."/>
            <person name="Riley R."/>
            <person name="LaButti K."/>
            <person name="Pangilinan J."/>
            <person name="Andreopoulos W."/>
            <person name="Lipzen A."/>
            <person name="Yan J."/>
            <person name="Wang M."/>
            <person name="Ng V."/>
            <person name="Grigoriev I.V."/>
            <person name="Spatafora J.W."/>
            <person name="Magnuson J.K."/>
            <person name="Baker S.E."/>
            <person name="Pomraning K.R."/>
        </authorList>
    </citation>
    <scope>NUCLEOTIDE SEQUENCE [LARGE SCALE GENOMIC DNA]</scope>
    <source>
        <strain evidence="3 4">Phaff 52-87</strain>
    </source>
</reference>
<comment type="caution">
    <text evidence="3">The sequence shown here is derived from an EMBL/GenBank/DDBJ whole genome shotgun (WGS) entry which is preliminary data.</text>
</comment>
<evidence type="ECO:0008006" key="5">
    <source>
        <dbReference type="Google" id="ProtNLM"/>
    </source>
</evidence>
<keyword evidence="2" id="KW-0812">Transmembrane</keyword>
<gene>
    <name evidence="3" type="ORF">BZA70DRAFT_99935</name>
</gene>
<dbReference type="EMBL" id="JBBJBU010000016">
    <property type="protein sequence ID" value="KAK7202646.1"/>
    <property type="molecule type" value="Genomic_DNA"/>
</dbReference>
<accession>A0ABR1EYH2</accession>
<dbReference type="RefSeq" id="XP_064765679.1">
    <property type="nucleotide sequence ID" value="XM_064915605.1"/>
</dbReference>
<keyword evidence="2" id="KW-1133">Transmembrane helix</keyword>
<evidence type="ECO:0000256" key="1">
    <source>
        <dbReference type="SAM" id="MobiDB-lite"/>
    </source>
</evidence>
<protein>
    <recommendedName>
        <fullName evidence="5">Secreted protein</fullName>
    </recommendedName>
</protein>
<keyword evidence="2" id="KW-0472">Membrane</keyword>
<organism evidence="3 4">
    <name type="scientific">Myxozyma melibiosi</name>
    <dbReference type="NCBI Taxonomy" id="54550"/>
    <lineage>
        <taxon>Eukaryota</taxon>
        <taxon>Fungi</taxon>
        <taxon>Dikarya</taxon>
        <taxon>Ascomycota</taxon>
        <taxon>Saccharomycotina</taxon>
        <taxon>Lipomycetes</taxon>
        <taxon>Lipomycetales</taxon>
        <taxon>Lipomycetaceae</taxon>
        <taxon>Myxozyma</taxon>
    </lineage>
</organism>
<name>A0ABR1EYH2_9ASCO</name>
<evidence type="ECO:0000313" key="4">
    <source>
        <dbReference type="Proteomes" id="UP001498771"/>
    </source>
</evidence>